<feature type="compositionally biased region" description="Low complexity" evidence="1">
    <location>
        <begin position="554"/>
        <end position="573"/>
    </location>
</feature>
<feature type="region of interest" description="Disordered" evidence="1">
    <location>
        <begin position="149"/>
        <end position="181"/>
    </location>
</feature>
<name>A0A4U0U3F8_9PEZI</name>
<protein>
    <submittedName>
        <fullName evidence="2">Uncharacterized protein</fullName>
    </submittedName>
</protein>
<evidence type="ECO:0000313" key="3">
    <source>
        <dbReference type="Proteomes" id="UP000308549"/>
    </source>
</evidence>
<feature type="compositionally biased region" description="Basic and acidic residues" evidence="1">
    <location>
        <begin position="172"/>
        <end position="181"/>
    </location>
</feature>
<keyword evidence="3" id="KW-1185">Reference proteome</keyword>
<feature type="compositionally biased region" description="Low complexity" evidence="1">
    <location>
        <begin position="402"/>
        <end position="414"/>
    </location>
</feature>
<feature type="region of interest" description="Disordered" evidence="1">
    <location>
        <begin position="524"/>
        <end position="612"/>
    </location>
</feature>
<evidence type="ECO:0000313" key="2">
    <source>
        <dbReference type="EMBL" id="TKA29570.1"/>
    </source>
</evidence>
<feature type="compositionally biased region" description="Polar residues" evidence="1">
    <location>
        <begin position="466"/>
        <end position="489"/>
    </location>
</feature>
<reference evidence="2 3" key="1">
    <citation type="submission" date="2017-03" db="EMBL/GenBank/DDBJ databases">
        <title>Genomes of endolithic fungi from Antarctica.</title>
        <authorList>
            <person name="Coleine C."/>
            <person name="Masonjones S."/>
            <person name="Stajich J.E."/>
        </authorList>
    </citation>
    <scope>NUCLEOTIDE SEQUENCE [LARGE SCALE GENOMIC DNA]</scope>
    <source>
        <strain evidence="2 3">CCFEE 6315</strain>
    </source>
</reference>
<dbReference type="OrthoDB" id="3878325at2759"/>
<feature type="region of interest" description="Disordered" evidence="1">
    <location>
        <begin position="1"/>
        <end position="73"/>
    </location>
</feature>
<dbReference type="Proteomes" id="UP000308549">
    <property type="component" value="Unassembled WGS sequence"/>
</dbReference>
<feature type="compositionally biased region" description="Low complexity" evidence="1">
    <location>
        <begin position="20"/>
        <end position="36"/>
    </location>
</feature>
<feature type="compositionally biased region" description="Low complexity" evidence="1">
    <location>
        <begin position="533"/>
        <end position="543"/>
    </location>
</feature>
<organism evidence="2 3">
    <name type="scientific">Salinomyces thailandicus</name>
    <dbReference type="NCBI Taxonomy" id="706561"/>
    <lineage>
        <taxon>Eukaryota</taxon>
        <taxon>Fungi</taxon>
        <taxon>Dikarya</taxon>
        <taxon>Ascomycota</taxon>
        <taxon>Pezizomycotina</taxon>
        <taxon>Dothideomycetes</taxon>
        <taxon>Dothideomycetidae</taxon>
        <taxon>Mycosphaerellales</taxon>
        <taxon>Teratosphaeriaceae</taxon>
        <taxon>Salinomyces</taxon>
    </lineage>
</organism>
<feature type="compositionally biased region" description="Pro residues" evidence="1">
    <location>
        <begin position="1"/>
        <end position="11"/>
    </location>
</feature>
<feature type="compositionally biased region" description="Low complexity" evidence="1">
    <location>
        <begin position="490"/>
        <end position="501"/>
    </location>
</feature>
<feature type="region of interest" description="Disordered" evidence="1">
    <location>
        <begin position="460"/>
        <end position="507"/>
    </location>
</feature>
<proteinExistence type="predicted"/>
<accession>A0A4U0U3F8</accession>
<dbReference type="EMBL" id="NAJL01000014">
    <property type="protein sequence ID" value="TKA29570.1"/>
    <property type="molecule type" value="Genomic_DNA"/>
</dbReference>
<feature type="region of interest" description="Disordered" evidence="1">
    <location>
        <begin position="387"/>
        <end position="436"/>
    </location>
</feature>
<evidence type="ECO:0000256" key="1">
    <source>
        <dbReference type="SAM" id="MobiDB-lite"/>
    </source>
</evidence>
<gene>
    <name evidence="2" type="ORF">B0A50_03583</name>
</gene>
<sequence length="632" mass="69119">MDQPCPLPPKGTPAYSNAPSSAGSFQQNQQNFAFDDGSTRMQYHSSSTSFSTSSRASTPMPTSMLESPPMQDLLPPVSLRNQSGLGWDDQVHDQAMRSANQLHTQAFQNAQQVASSMMQDAFQSTQFSSPAQGANTYLAPFQQYVSPMFSRPQQQQQQLQPSSPQQFVGSQDHAETQRQHQELLASMEKRYASQEQKFGNMMQGLQSDLQAAVNVSAQDRQAREGKDQEIAALQEKISQRDQAHMALQQRHSEEVARLAQTLASTPQPQSPAFDIAMLQQVIKEVQASQIKHADVQTLISNTVNERMSGLASKDDMCSAGAAVEKTLNRVGSDASEERIRNALEKGIDNFVDKRMRLPERKQQRIEEQHREAHGMQPAYANYSQVSRDAKKNKALTAPGTYAESSESKASGSSRASEEPYEYAETSIKKASKHSKYSADNANVLSTLAEKGKAPVDAYEVDDHSEAMSSVSTAKRLSGTLTPSDSVSMLSTSSKVRSSASRAPKRKSLAERAVLNRLGHTPMLAICEGGSGVGSTVSSSSASTRLTKEALDQLPSKQSSKSGSRSRVSVPPSRDNAIVRMEHGKNGPRHNAARSAVSAQPSRHNAMVWPPRDADSQCSFERQILWLQSPEDI</sequence>
<feature type="compositionally biased region" description="Low complexity" evidence="1">
    <location>
        <begin position="149"/>
        <end position="166"/>
    </location>
</feature>
<feature type="compositionally biased region" description="Low complexity" evidence="1">
    <location>
        <begin position="45"/>
        <end position="58"/>
    </location>
</feature>
<comment type="caution">
    <text evidence="2">The sequence shown here is derived from an EMBL/GenBank/DDBJ whole genome shotgun (WGS) entry which is preliminary data.</text>
</comment>
<dbReference type="AlphaFoldDB" id="A0A4U0U3F8"/>